<accession>A0A1H4EK33</accession>
<gene>
    <name evidence="1" type="ORF">SAMN02982996_02679</name>
</gene>
<organism evidence="1 2">
    <name type="scientific">Lonsdalea quercina</name>
    <dbReference type="NCBI Taxonomy" id="71657"/>
    <lineage>
        <taxon>Bacteria</taxon>
        <taxon>Pseudomonadati</taxon>
        <taxon>Pseudomonadota</taxon>
        <taxon>Gammaproteobacteria</taxon>
        <taxon>Enterobacterales</taxon>
        <taxon>Pectobacteriaceae</taxon>
        <taxon>Lonsdalea</taxon>
    </lineage>
</organism>
<name>A0A1H4EK33_9GAMM</name>
<sequence>MAMKFTFTRLFSLKDSLLKNSRHAAVTAWRRVKLLFRNQEFHYISILLDVSVH</sequence>
<protein>
    <submittedName>
        <fullName evidence="1">Uncharacterized protein</fullName>
    </submittedName>
</protein>
<dbReference type="Proteomes" id="UP000187280">
    <property type="component" value="Unassembled WGS sequence"/>
</dbReference>
<keyword evidence="2" id="KW-1185">Reference proteome</keyword>
<dbReference type="AlphaFoldDB" id="A0A1H4EK33"/>
<reference evidence="1 2" key="1">
    <citation type="submission" date="2016-10" db="EMBL/GenBank/DDBJ databases">
        <authorList>
            <person name="de Groot N.N."/>
        </authorList>
    </citation>
    <scope>NUCLEOTIDE SEQUENCE [LARGE SCALE GENOMIC DNA]</scope>
    <source>
        <strain evidence="1 2">ATCC 29281</strain>
    </source>
</reference>
<evidence type="ECO:0000313" key="2">
    <source>
        <dbReference type="Proteomes" id="UP000187280"/>
    </source>
</evidence>
<evidence type="ECO:0000313" key="1">
    <source>
        <dbReference type="EMBL" id="SEA85375.1"/>
    </source>
</evidence>
<proteinExistence type="predicted"/>
<dbReference type="EMBL" id="FNQS01000010">
    <property type="protein sequence ID" value="SEA85375.1"/>
    <property type="molecule type" value="Genomic_DNA"/>
</dbReference>